<evidence type="ECO:0000256" key="3">
    <source>
        <dbReference type="ARBA" id="ARBA00022448"/>
    </source>
</evidence>
<dbReference type="GO" id="GO:0035673">
    <property type="term" value="F:oligopeptide transmembrane transporter activity"/>
    <property type="evidence" value="ECO:0007669"/>
    <property type="project" value="InterPro"/>
</dbReference>
<feature type="transmembrane region" description="Helical" evidence="10">
    <location>
        <begin position="330"/>
        <end position="350"/>
    </location>
</feature>
<sequence length="859" mass="97648">MEFKDDSIKKADILPPPPPLPSPIPQRSIDHISFQQDQHDPSIKNNITSDPENVSRSMSKDHLTGNIPQPEPDQYRAWDNSNAADENDLRSNDNHRKGDGIMAEHDTVSSALDMVKCFVPETDDPNLPSLTFRVWALGIMFTVVLSIVNQFYWFRDLPVVLNIVVVQILAYPFGKALEIILPQREFTLSLWRNSDRLRWTFTLNPGKFNVKEHTLIVAFANSGASTAYAIDLIVVRKMAYHDDLSVIHCIVLLFSSQLLGYGLSGFVRSLLVCTPSMVWPDKLLTVVLLRSFHENSESETTFASKDGCSNDPSQTGETLKAKRQWKWSRLQMFCALCLVSFIWYLLPGFFFRSLTSLSLLCYAFPHNHLAHILGSGYHGLGFLSFTLDWNVVISPFLADPVSTPLTVGINVFCGFIAFMWVAVPLAYFFDLWDSAKLPLYDIRLWTTRFGEYNISSVMVDGTFNEDAYRNYGPVRLSTPLSLQYAVSFAGLASLISYVALYHGKLAMRYVTPVIHSMLSKLNVCGRRLTSLKRDKEKDDIHGTLMQNYPDIPTWWFVSLLVISIVCGMVACELFKFGLTWWGFLICLAIPFALIIPIGIVQALTNIQPGLGVVAEMIGGFLFPGRPVANMLFKVYGYITMTQGLSFTSDLKLGRYMKIPPRQMFMCQFVGTLLASVCQLSTTIFILDRVSNICTPSAFPWTCRSAHLFHTVSVLWGLVGPYRMFIRDSPYYPLFFGFLGGALLPILVYLLQRKFTRVRWLKHVNIPVALNGLSAIPMIPPLSFQWWFGTNILFNYVLRNYRKEWWKRYAFILSSALTTGLVFSGMFIFFVLSRYLPNVLWWGNRSEHCSLALVPWKKDQ</sequence>
<dbReference type="Proteomes" id="UP001150538">
    <property type="component" value="Unassembled WGS sequence"/>
</dbReference>
<dbReference type="GO" id="GO:0015031">
    <property type="term" value="P:protein transport"/>
    <property type="evidence" value="ECO:0007669"/>
    <property type="project" value="UniProtKB-KW"/>
</dbReference>
<proteinExistence type="inferred from homology"/>
<feature type="compositionally biased region" description="Polar residues" evidence="9">
    <location>
        <begin position="43"/>
        <end position="57"/>
    </location>
</feature>
<feature type="compositionally biased region" description="Basic and acidic residues" evidence="9">
    <location>
        <begin position="1"/>
        <end position="12"/>
    </location>
</feature>
<reference evidence="11" key="1">
    <citation type="submission" date="2022-07" db="EMBL/GenBank/DDBJ databases">
        <title>Phylogenomic reconstructions and comparative analyses of Kickxellomycotina fungi.</title>
        <authorList>
            <person name="Reynolds N.K."/>
            <person name="Stajich J.E."/>
            <person name="Barry K."/>
            <person name="Grigoriev I.V."/>
            <person name="Crous P."/>
            <person name="Smith M.E."/>
        </authorList>
    </citation>
    <scope>NUCLEOTIDE SEQUENCE</scope>
    <source>
        <strain evidence="11">NBRC 100468</strain>
    </source>
</reference>
<feature type="transmembrane region" description="Helical" evidence="10">
    <location>
        <begin position="580"/>
        <end position="603"/>
    </location>
</feature>
<accession>A0A9W8DMR2</accession>
<dbReference type="Pfam" id="PF03169">
    <property type="entry name" value="OPT"/>
    <property type="match status" value="1"/>
</dbReference>
<protein>
    <recommendedName>
        <fullName evidence="13">Oligopeptide transporter</fullName>
    </recommendedName>
</protein>
<feature type="transmembrane region" description="Helical" evidence="10">
    <location>
        <begin position="730"/>
        <end position="751"/>
    </location>
</feature>
<feature type="transmembrane region" description="Helical" evidence="10">
    <location>
        <begin position="405"/>
        <end position="429"/>
    </location>
</feature>
<evidence type="ECO:0000256" key="9">
    <source>
        <dbReference type="SAM" id="MobiDB-lite"/>
    </source>
</evidence>
<keyword evidence="7 10" id="KW-1133">Transmembrane helix</keyword>
<evidence type="ECO:0008006" key="13">
    <source>
        <dbReference type="Google" id="ProtNLM"/>
    </source>
</evidence>
<feature type="transmembrane region" description="Helical" evidence="10">
    <location>
        <begin position="370"/>
        <end position="393"/>
    </location>
</feature>
<comment type="caution">
    <text evidence="11">The sequence shown here is derived from an EMBL/GenBank/DDBJ whole genome shotgun (WGS) entry which is preliminary data.</text>
</comment>
<comment type="similarity">
    <text evidence="2">Belongs to the oligopeptide OPT transporter family.</text>
</comment>
<feature type="transmembrane region" description="Helical" evidence="10">
    <location>
        <begin position="809"/>
        <end position="831"/>
    </location>
</feature>
<dbReference type="InterPro" id="IPR004813">
    <property type="entry name" value="OPT"/>
</dbReference>
<evidence type="ECO:0000256" key="2">
    <source>
        <dbReference type="ARBA" id="ARBA00008807"/>
    </source>
</evidence>
<name>A0A9W8DMR2_9FUNG</name>
<feature type="transmembrane region" description="Helical" evidence="10">
    <location>
        <begin position="771"/>
        <end position="797"/>
    </location>
</feature>
<feature type="region of interest" description="Disordered" evidence="9">
    <location>
        <begin position="1"/>
        <end position="79"/>
    </location>
</feature>
<feature type="transmembrane region" description="Helical" evidence="10">
    <location>
        <begin position="134"/>
        <end position="153"/>
    </location>
</feature>
<evidence type="ECO:0000256" key="10">
    <source>
        <dbReference type="SAM" id="Phobius"/>
    </source>
</evidence>
<dbReference type="PANTHER" id="PTHR22601">
    <property type="entry name" value="ISP4 LIKE PROTEIN"/>
    <property type="match status" value="1"/>
</dbReference>
<feature type="transmembrane region" description="Helical" evidence="10">
    <location>
        <begin position="664"/>
        <end position="686"/>
    </location>
</feature>
<feature type="transmembrane region" description="Helical" evidence="10">
    <location>
        <begin position="698"/>
        <end position="718"/>
    </location>
</feature>
<feature type="transmembrane region" description="Helical" evidence="10">
    <location>
        <begin position="554"/>
        <end position="574"/>
    </location>
</feature>
<feature type="transmembrane region" description="Helical" evidence="10">
    <location>
        <begin position="159"/>
        <end position="181"/>
    </location>
</feature>
<keyword evidence="12" id="KW-1185">Reference proteome</keyword>
<keyword evidence="6" id="KW-0653">Protein transport</keyword>
<dbReference type="AlphaFoldDB" id="A0A9W8DMR2"/>
<dbReference type="NCBIfam" id="TIGR00728">
    <property type="entry name" value="OPT_sfam"/>
    <property type="match status" value="1"/>
</dbReference>
<evidence type="ECO:0000256" key="5">
    <source>
        <dbReference type="ARBA" id="ARBA00022856"/>
    </source>
</evidence>
<evidence type="ECO:0000256" key="8">
    <source>
        <dbReference type="ARBA" id="ARBA00023136"/>
    </source>
</evidence>
<dbReference type="NCBIfam" id="TIGR00727">
    <property type="entry name" value="ISP4_OPT"/>
    <property type="match status" value="1"/>
</dbReference>
<comment type="subcellular location">
    <subcellularLocation>
        <location evidence="1">Membrane</location>
        <topology evidence="1">Multi-pass membrane protein</topology>
    </subcellularLocation>
</comment>
<evidence type="ECO:0000313" key="11">
    <source>
        <dbReference type="EMBL" id="KAJ1916913.1"/>
    </source>
</evidence>
<gene>
    <name evidence="11" type="ORF">H4219_003495</name>
</gene>
<keyword evidence="8 10" id="KW-0472">Membrane</keyword>
<feature type="transmembrane region" description="Helical" evidence="10">
    <location>
        <begin position="481"/>
        <end position="500"/>
    </location>
</feature>
<organism evidence="11 12">
    <name type="scientific">Mycoemilia scoparia</name>
    <dbReference type="NCBI Taxonomy" id="417184"/>
    <lineage>
        <taxon>Eukaryota</taxon>
        <taxon>Fungi</taxon>
        <taxon>Fungi incertae sedis</taxon>
        <taxon>Zoopagomycota</taxon>
        <taxon>Kickxellomycotina</taxon>
        <taxon>Kickxellomycetes</taxon>
        <taxon>Kickxellales</taxon>
        <taxon>Kickxellaceae</taxon>
        <taxon>Mycoemilia</taxon>
    </lineage>
</organism>
<dbReference type="InterPro" id="IPR004648">
    <property type="entry name" value="Oligpept_transpt"/>
</dbReference>
<keyword evidence="3" id="KW-0813">Transport</keyword>
<dbReference type="OrthoDB" id="9986677at2759"/>
<feature type="compositionally biased region" description="Pro residues" evidence="9">
    <location>
        <begin position="14"/>
        <end position="24"/>
    </location>
</feature>
<keyword evidence="5" id="KW-0571">Peptide transport</keyword>
<keyword evidence="4 10" id="KW-0812">Transmembrane</keyword>
<evidence type="ECO:0000313" key="12">
    <source>
        <dbReference type="Proteomes" id="UP001150538"/>
    </source>
</evidence>
<evidence type="ECO:0000256" key="7">
    <source>
        <dbReference type="ARBA" id="ARBA00022989"/>
    </source>
</evidence>
<evidence type="ECO:0000256" key="6">
    <source>
        <dbReference type="ARBA" id="ARBA00022927"/>
    </source>
</evidence>
<evidence type="ECO:0000256" key="1">
    <source>
        <dbReference type="ARBA" id="ARBA00004141"/>
    </source>
</evidence>
<dbReference type="GO" id="GO:0016020">
    <property type="term" value="C:membrane"/>
    <property type="evidence" value="ECO:0007669"/>
    <property type="project" value="UniProtKB-SubCell"/>
</dbReference>
<dbReference type="EMBL" id="JANBPU010000086">
    <property type="protein sequence ID" value="KAJ1916913.1"/>
    <property type="molecule type" value="Genomic_DNA"/>
</dbReference>
<evidence type="ECO:0000256" key="4">
    <source>
        <dbReference type="ARBA" id="ARBA00022692"/>
    </source>
</evidence>